<sequence>MLEAFRRTVRAEASRVVDKVARRVVRELEPVIRREVDRTIQALAEAEFRARRDMLVAGERDAALAAAKFVEANMPVARSFSDPESTLRYALEIAPPEGMALEFGVFQGRSLKIIAAVRSGDVYGFDSFKGLPEDFRSHVREGAFALDAVPEVPGAQLVVGWFDDTLPGFLAEHSGPVGFLHVDGDLYSSTKTVFDLVGPRLRVGSVVLFDEFFNYPGWEKHEFRAWQEFLSNTGTEASYEAYTMNNEQVVARITKLGEFERP</sequence>
<dbReference type="Pfam" id="PF13578">
    <property type="entry name" value="Methyltransf_24"/>
    <property type="match status" value="1"/>
</dbReference>
<dbReference type="InterPro" id="IPR008884">
    <property type="entry name" value="TylF_MeTrfase"/>
</dbReference>
<dbReference type="RefSeq" id="WP_173136706.1">
    <property type="nucleotide sequence ID" value="NZ_CBCSGW010000009.1"/>
</dbReference>
<name>A0ABX2F9K5_9PSEU</name>
<dbReference type="PANTHER" id="PTHR40036:SF1">
    <property type="entry name" value="MACROCIN O-METHYLTRANSFERASE"/>
    <property type="match status" value="1"/>
</dbReference>
<evidence type="ECO:0000313" key="2">
    <source>
        <dbReference type="Proteomes" id="UP000763557"/>
    </source>
</evidence>
<dbReference type="GO" id="GO:0032259">
    <property type="term" value="P:methylation"/>
    <property type="evidence" value="ECO:0007669"/>
    <property type="project" value="UniProtKB-KW"/>
</dbReference>
<dbReference type="SUPFAM" id="SSF53335">
    <property type="entry name" value="S-adenosyl-L-methionine-dependent methyltransferases"/>
    <property type="match status" value="1"/>
</dbReference>
<proteinExistence type="predicted"/>
<keyword evidence="1" id="KW-0808">Transferase</keyword>
<protein>
    <submittedName>
        <fullName evidence="1">Class I SAM-dependent methyltransferase</fullName>
    </submittedName>
</protein>
<comment type="caution">
    <text evidence="1">The sequence shown here is derived from an EMBL/GenBank/DDBJ whole genome shotgun (WGS) entry which is preliminary data.</text>
</comment>
<gene>
    <name evidence="1" type="ORF">GC106_52850</name>
</gene>
<dbReference type="EMBL" id="JAAATY010000017">
    <property type="protein sequence ID" value="NRN68044.1"/>
    <property type="molecule type" value="Genomic_DNA"/>
</dbReference>
<reference evidence="1 2" key="1">
    <citation type="submission" date="2020-01" db="EMBL/GenBank/DDBJ databases">
        <title>Kibdelosporangium persica a novel Actinomycetes from a hot desert in Iran.</title>
        <authorList>
            <person name="Safaei N."/>
            <person name="Zaburannyi N."/>
            <person name="Mueller R."/>
            <person name="Wink J."/>
        </authorList>
    </citation>
    <scope>NUCLEOTIDE SEQUENCE [LARGE SCALE GENOMIC DNA]</scope>
    <source>
        <strain evidence="1 2">4NS15</strain>
    </source>
</reference>
<evidence type="ECO:0000313" key="1">
    <source>
        <dbReference type="EMBL" id="NRN68044.1"/>
    </source>
</evidence>
<dbReference type="Gene3D" id="3.40.50.150">
    <property type="entry name" value="Vaccinia Virus protein VP39"/>
    <property type="match status" value="1"/>
</dbReference>
<accession>A0ABX2F9K5</accession>
<keyword evidence="2" id="KW-1185">Reference proteome</keyword>
<dbReference type="GO" id="GO:0008168">
    <property type="term" value="F:methyltransferase activity"/>
    <property type="evidence" value="ECO:0007669"/>
    <property type="project" value="UniProtKB-KW"/>
</dbReference>
<dbReference type="Proteomes" id="UP000763557">
    <property type="component" value="Unassembled WGS sequence"/>
</dbReference>
<organism evidence="1 2">
    <name type="scientific">Kibdelosporangium persicum</name>
    <dbReference type="NCBI Taxonomy" id="2698649"/>
    <lineage>
        <taxon>Bacteria</taxon>
        <taxon>Bacillati</taxon>
        <taxon>Actinomycetota</taxon>
        <taxon>Actinomycetes</taxon>
        <taxon>Pseudonocardiales</taxon>
        <taxon>Pseudonocardiaceae</taxon>
        <taxon>Kibdelosporangium</taxon>
    </lineage>
</organism>
<dbReference type="InterPro" id="IPR029063">
    <property type="entry name" value="SAM-dependent_MTases_sf"/>
</dbReference>
<keyword evidence="1" id="KW-0489">Methyltransferase</keyword>
<dbReference type="PANTHER" id="PTHR40036">
    <property type="entry name" value="MACROCIN O-METHYLTRANSFERASE"/>
    <property type="match status" value="1"/>
</dbReference>